<dbReference type="PANTHER" id="PTHR15052:SF2">
    <property type="entry name" value="GENERAL TRANSCRIPTION FACTOR 3C POLYPEPTIDE 2"/>
    <property type="match status" value="1"/>
</dbReference>
<feature type="region of interest" description="Disordered" evidence="4">
    <location>
        <begin position="189"/>
        <end position="228"/>
    </location>
</feature>
<evidence type="ECO:0000256" key="4">
    <source>
        <dbReference type="SAM" id="MobiDB-lite"/>
    </source>
</evidence>
<dbReference type="InterPro" id="IPR036322">
    <property type="entry name" value="WD40_repeat_dom_sf"/>
</dbReference>
<sequence length="865" mass="94739">MPPGRPRKSIPQEASPVLSKSESPPPLIKENGDTPPKKRKKGARSKHRKQSPSSPPPIIYIFDLDVIVCGRCKFLRDNHDFKDPIENTTFTGSNKMEDWKNHCLYVHNLLARPEGYSQDFKVKEQIQAWTKSLEIRGTLVCDVCGHENRTVPAFKYHNKTHHGSSSTGTTVSKQQCQYFISPDDTFNRKRASRKQISYPVDGDDEEATPNTKKKRSKAEKDEEFRLPPSERKKVTLIRNVVGEEKPGAASTSGGSTEAHEALPCAYVIFESGAAVNWKDHSGHTHVDAMRHYALHVKQNHSSKPLFCEIDCPAKSIGSSVLRDDDARDYLPPQGESVRIFASREDPGMRIPAMEGAVDSSGSPLLFAGGSVTAFSWIPMSSLTGPRVMALSTLADFEACYAQTGTRREKGCVQIWEVDLEDIFSLPKPAKEVSKPKFCFGIALESAPVWSLSTLPSGGEMEARKGSLPRATLLAAACASGAVLVFAVPMPAQIPSKCRGKLLKLQPKFSFELAPGLPRSQVTSLDWNPISPHSILGAGFNNGMVALWDMTSTSPLLRPRNGEGISSWPSASHTRYPFSTFQAHSETVSALSFCPSTLGAHLATVSLDKRIAVWTVASVEGGAPLVVSPLLTLQHQRATWPRDVTWMGIWPFLEIAEEAIGNVHSGTGTLGVTNYDSDFHSWCNTPAGAQSVTFSPWLNTSLTCSPPFVSLTLHRPLRVAFPDEKAARKKRYNIAKVTLQPLSTEEGSGLAPSYSMTWEKYGLRVTNCGDFSKGKFFRGPQAFVATSNSEGLHLGKFPLHVATVVAFCPELTRCTWFAMAGYSGIVRFTRLTGIEEGLGVFIRATEKILEEESQEAGTPADDSTGR</sequence>
<organism evidence="5">
    <name type="scientific">Cyprideis torosa</name>
    <dbReference type="NCBI Taxonomy" id="163714"/>
    <lineage>
        <taxon>Eukaryota</taxon>
        <taxon>Metazoa</taxon>
        <taxon>Ecdysozoa</taxon>
        <taxon>Arthropoda</taxon>
        <taxon>Crustacea</taxon>
        <taxon>Oligostraca</taxon>
        <taxon>Ostracoda</taxon>
        <taxon>Podocopa</taxon>
        <taxon>Podocopida</taxon>
        <taxon>Cytherocopina</taxon>
        <taxon>Cytheroidea</taxon>
        <taxon>Cytherideidae</taxon>
        <taxon>Cyprideis</taxon>
    </lineage>
</organism>
<keyword evidence="3" id="KW-0539">Nucleus</keyword>
<evidence type="ECO:0000313" key="5">
    <source>
        <dbReference type="EMBL" id="CAD7226407.1"/>
    </source>
</evidence>
<proteinExistence type="predicted"/>
<feature type="compositionally biased region" description="Basic and acidic residues" evidence="4">
    <location>
        <begin position="218"/>
        <end position="228"/>
    </location>
</feature>
<dbReference type="Gene3D" id="2.130.10.10">
    <property type="entry name" value="YVTN repeat-like/Quinoprotein amine dehydrogenase"/>
    <property type="match status" value="1"/>
</dbReference>
<dbReference type="EMBL" id="OB660822">
    <property type="protein sequence ID" value="CAD7226407.1"/>
    <property type="molecule type" value="Genomic_DNA"/>
</dbReference>
<dbReference type="GO" id="GO:0005634">
    <property type="term" value="C:nucleus"/>
    <property type="evidence" value="ECO:0007669"/>
    <property type="project" value="UniProtKB-SubCell"/>
</dbReference>
<accession>A0A7R8ZP23</accession>
<dbReference type="PROSITE" id="PS50082">
    <property type="entry name" value="WD_REPEATS_2"/>
    <property type="match status" value="1"/>
</dbReference>
<dbReference type="InterPro" id="IPR052416">
    <property type="entry name" value="GTF3C_component"/>
</dbReference>
<dbReference type="AlphaFoldDB" id="A0A7R8ZP23"/>
<dbReference type="OrthoDB" id="6339630at2759"/>
<dbReference type="PROSITE" id="PS50294">
    <property type="entry name" value="WD_REPEATS_REGION"/>
    <property type="match status" value="1"/>
</dbReference>
<keyword evidence="2" id="KW-0804">Transcription</keyword>
<reference evidence="5" key="1">
    <citation type="submission" date="2020-11" db="EMBL/GenBank/DDBJ databases">
        <authorList>
            <person name="Tran Van P."/>
        </authorList>
    </citation>
    <scope>NUCLEOTIDE SEQUENCE</scope>
</reference>
<name>A0A7R8ZP23_9CRUS</name>
<dbReference type="SMART" id="SM00320">
    <property type="entry name" value="WD40"/>
    <property type="match status" value="3"/>
</dbReference>
<dbReference type="PANTHER" id="PTHR15052">
    <property type="entry name" value="RNA POLYMERASE III TRANSCRIPTION INITIATION FACTOR COMPLEX SUBUNIT"/>
    <property type="match status" value="1"/>
</dbReference>
<gene>
    <name evidence="5" type="ORF">CTOB1V02_LOCUS4325</name>
</gene>
<dbReference type="SUPFAM" id="SSF50978">
    <property type="entry name" value="WD40 repeat-like"/>
    <property type="match status" value="1"/>
</dbReference>
<dbReference type="InterPro" id="IPR001680">
    <property type="entry name" value="WD40_rpt"/>
</dbReference>
<dbReference type="GO" id="GO:0006383">
    <property type="term" value="P:transcription by RNA polymerase III"/>
    <property type="evidence" value="ECO:0007669"/>
    <property type="project" value="TreeGrafter"/>
</dbReference>
<dbReference type="GO" id="GO:0000127">
    <property type="term" value="C:transcription factor TFIIIC complex"/>
    <property type="evidence" value="ECO:0007669"/>
    <property type="project" value="TreeGrafter"/>
</dbReference>
<evidence type="ECO:0000256" key="1">
    <source>
        <dbReference type="ARBA" id="ARBA00004123"/>
    </source>
</evidence>
<dbReference type="InterPro" id="IPR015943">
    <property type="entry name" value="WD40/YVTN_repeat-like_dom_sf"/>
</dbReference>
<feature type="region of interest" description="Disordered" evidence="4">
    <location>
        <begin position="1"/>
        <end position="56"/>
    </location>
</feature>
<comment type="subcellular location">
    <subcellularLocation>
        <location evidence="1">Nucleus</location>
    </subcellularLocation>
</comment>
<evidence type="ECO:0000256" key="3">
    <source>
        <dbReference type="ARBA" id="ARBA00023242"/>
    </source>
</evidence>
<evidence type="ECO:0000256" key="2">
    <source>
        <dbReference type="ARBA" id="ARBA00023163"/>
    </source>
</evidence>
<protein>
    <submittedName>
        <fullName evidence="5">Uncharacterized protein</fullName>
    </submittedName>
</protein>
<feature type="compositionally biased region" description="Basic residues" evidence="4">
    <location>
        <begin position="37"/>
        <end position="50"/>
    </location>
</feature>